<dbReference type="AlphaFoldDB" id="K1R9T0"/>
<keyword evidence="1" id="KW-0675">Receptor</keyword>
<dbReference type="FunFam" id="2.60.40.1120:FF:000003">
    <property type="entry name" value="Outer membrane protein Omp121"/>
    <property type="match status" value="1"/>
</dbReference>
<evidence type="ECO:0000313" key="1">
    <source>
        <dbReference type="EMBL" id="EKC45652.1"/>
    </source>
</evidence>
<organism evidence="1">
    <name type="scientific">human gut metagenome</name>
    <dbReference type="NCBI Taxonomy" id="408170"/>
    <lineage>
        <taxon>unclassified sequences</taxon>
        <taxon>metagenomes</taxon>
        <taxon>organismal metagenomes</taxon>
    </lineage>
</organism>
<dbReference type="InterPro" id="IPR008969">
    <property type="entry name" value="CarboxyPept-like_regulatory"/>
</dbReference>
<name>K1R9T0_9ZZZZ</name>
<dbReference type="EMBL" id="AJWZ01011327">
    <property type="protein sequence ID" value="EKC45652.1"/>
    <property type="molecule type" value="Genomic_DNA"/>
</dbReference>
<gene>
    <name evidence="1" type="ORF">OBE_16744</name>
</gene>
<sequence>MIKKIVLSLITVLSFCSLALAQNKQVTGTVTDEKGEPIIGATVVAEGTSAGTTTGGDGQFTLTVPANATLSISFIGYETQKVSVAGKTHIDVTLRGRGYGHRGCRGD</sequence>
<accession>K1R9T0</accession>
<comment type="caution">
    <text evidence="1">The sequence shown here is derived from an EMBL/GenBank/DDBJ whole genome shotgun (WGS) entry which is preliminary data.</text>
</comment>
<proteinExistence type="predicted"/>
<reference evidence="1" key="1">
    <citation type="journal article" date="2013" name="Environ. Microbiol.">
        <title>Microbiota from the distal guts of lean and obese adolescents exhibit partial functional redundancy besides clear differences in community structure.</title>
        <authorList>
            <person name="Ferrer M."/>
            <person name="Ruiz A."/>
            <person name="Lanza F."/>
            <person name="Haange S.B."/>
            <person name="Oberbach A."/>
            <person name="Till H."/>
            <person name="Bargiela R."/>
            <person name="Campoy C."/>
            <person name="Segura M.T."/>
            <person name="Richter M."/>
            <person name="von Bergen M."/>
            <person name="Seifert J."/>
            <person name="Suarez A."/>
        </authorList>
    </citation>
    <scope>NUCLEOTIDE SEQUENCE</scope>
</reference>
<dbReference type="Gene3D" id="2.60.40.1120">
    <property type="entry name" value="Carboxypeptidase-like, regulatory domain"/>
    <property type="match status" value="1"/>
</dbReference>
<dbReference type="Pfam" id="PF13715">
    <property type="entry name" value="CarbopepD_reg_2"/>
    <property type="match status" value="1"/>
</dbReference>
<feature type="non-terminal residue" evidence="1">
    <location>
        <position position="107"/>
    </location>
</feature>
<protein>
    <submittedName>
        <fullName evidence="1">TonB-dependent outer membrane receptor</fullName>
    </submittedName>
</protein>
<dbReference type="SUPFAM" id="SSF49464">
    <property type="entry name" value="Carboxypeptidase regulatory domain-like"/>
    <property type="match status" value="1"/>
</dbReference>